<keyword evidence="3" id="KW-1185">Reference proteome</keyword>
<proteinExistence type="predicted"/>
<evidence type="ECO:0000313" key="2">
    <source>
        <dbReference type="EnsemblMetazoa" id="CapteP198758"/>
    </source>
</evidence>
<gene>
    <name evidence="1" type="ORF">CAPTEDRAFT_198758</name>
</gene>
<protein>
    <submittedName>
        <fullName evidence="1 2">Uncharacterized protein</fullName>
    </submittedName>
</protein>
<sequence length="175" mass="19186">MEEDAYPGAEDASDVDEDLSMSAYDAKLLGSLLTGEISTSSLSDDEIERLSKIVDGVLVGIGEEEIEDLQPRVDIPNDINSIEENEDKLAAETEPQYIYDLPEESKRKLQRVCLTIPVIYTFKSTGIAGQVSELTPGEAADHHDHGLARAQAIPTNKPQYAVVDARFVDLQVQPK</sequence>
<dbReference type="EnsemblMetazoa" id="CapteT198758">
    <property type="protein sequence ID" value="CapteP198758"/>
    <property type="gene ID" value="CapteG198758"/>
</dbReference>
<reference evidence="1 3" key="2">
    <citation type="journal article" date="2013" name="Nature">
        <title>Insights into bilaterian evolution from three spiralian genomes.</title>
        <authorList>
            <person name="Simakov O."/>
            <person name="Marletaz F."/>
            <person name="Cho S.J."/>
            <person name="Edsinger-Gonzales E."/>
            <person name="Havlak P."/>
            <person name="Hellsten U."/>
            <person name="Kuo D.H."/>
            <person name="Larsson T."/>
            <person name="Lv J."/>
            <person name="Arendt D."/>
            <person name="Savage R."/>
            <person name="Osoegawa K."/>
            <person name="de Jong P."/>
            <person name="Grimwood J."/>
            <person name="Chapman J.A."/>
            <person name="Shapiro H."/>
            <person name="Aerts A."/>
            <person name="Otillar R.P."/>
            <person name="Terry A.Y."/>
            <person name="Boore J.L."/>
            <person name="Grigoriev I.V."/>
            <person name="Lindberg D.R."/>
            <person name="Seaver E.C."/>
            <person name="Weisblat D.A."/>
            <person name="Putnam N.H."/>
            <person name="Rokhsar D.S."/>
        </authorList>
    </citation>
    <scope>NUCLEOTIDE SEQUENCE</scope>
    <source>
        <strain evidence="1 3">I ESC-2004</strain>
    </source>
</reference>
<organism evidence="1">
    <name type="scientific">Capitella teleta</name>
    <name type="common">Polychaete worm</name>
    <dbReference type="NCBI Taxonomy" id="283909"/>
    <lineage>
        <taxon>Eukaryota</taxon>
        <taxon>Metazoa</taxon>
        <taxon>Spiralia</taxon>
        <taxon>Lophotrochozoa</taxon>
        <taxon>Annelida</taxon>
        <taxon>Polychaeta</taxon>
        <taxon>Sedentaria</taxon>
        <taxon>Scolecida</taxon>
        <taxon>Capitellidae</taxon>
        <taxon>Capitella</taxon>
    </lineage>
</organism>
<reference evidence="2" key="3">
    <citation type="submission" date="2015-06" db="UniProtKB">
        <authorList>
            <consortium name="EnsemblMetazoa"/>
        </authorList>
    </citation>
    <scope>IDENTIFICATION</scope>
</reference>
<name>R7V0M2_CAPTE</name>
<dbReference type="HOGENOM" id="CLU_1534016_0_0_1"/>
<evidence type="ECO:0000313" key="1">
    <source>
        <dbReference type="EMBL" id="ELU09226.1"/>
    </source>
</evidence>
<dbReference type="EMBL" id="AMQN01021297">
    <property type="status" value="NOT_ANNOTATED_CDS"/>
    <property type="molecule type" value="Genomic_DNA"/>
</dbReference>
<reference evidence="3" key="1">
    <citation type="submission" date="2012-12" db="EMBL/GenBank/DDBJ databases">
        <authorList>
            <person name="Hellsten U."/>
            <person name="Grimwood J."/>
            <person name="Chapman J.A."/>
            <person name="Shapiro H."/>
            <person name="Aerts A."/>
            <person name="Otillar R.P."/>
            <person name="Terry A.Y."/>
            <person name="Boore J.L."/>
            <person name="Simakov O."/>
            <person name="Marletaz F."/>
            <person name="Cho S.-J."/>
            <person name="Edsinger-Gonzales E."/>
            <person name="Havlak P."/>
            <person name="Kuo D.-H."/>
            <person name="Larsson T."/>
            <person name="Lv J."/>
            <person name="Arendt D."/>
            <person name="Savage R."/>
            <person name="Osoegawa K."/>
            <person name="de Jong P."/>
            <person name="Lindberg D.R."/>
            <person name="Seaver E.C."/>
            <person name="Weisblat D.A."/>
            <person name="Putnam N.H."/>
            <person name="Grigoriev I.V."/>
            <person name="Rokhsar D.S."/>
        </authorList>
    </citation>
    <scope>NUCLEOTIDE SEQUENCE</scope>
    <source>
        <strain evidence="3">I ESC-2004</strain>
    </source>
</reference>
<dbReference type="EMBL" id="KB298405">
    <property type="protein sequence ID" value="ELU09226.1"/>
    <property type="molecule type" value="Genomic_DNA"/>
</dbReference>
<accession>R7V0M2</accession>
<dbReference type="AlphaFoldDB" id="R7V0M2"/>
<dbReference type="Proteomes" id="UP000014760">
    <property type="component" value="Unassembled WGS sequence"/>
</dbReference>
<evidence type="ECO:0000313" key="3">
    <source>
        <dbReference type="Proteomes" id="UP000014760"/>
    </source>
</evidence>